<dbReference type="STRING" id="64702.SAMN05443377_102169"/>
<proteinExistence type="predicted"/>
<dbReference type="Proteomes" id="UP000198815">
    <property type="component" value="Unassembled WGS sequence"/>
</dbReference>
<evidence type="ECO:0000313" key="3">
    <source>
        <dbReference type="Proteomes" id="UP000198815"/>
    </source>
</evidence>
<dbReference type="InterPro" id="IPR004843">
    <property type="entry name" value="Calcineurin-like_PHP"/>
</dbReference>
<evidence type="ECO:0000313" key="2">
    <source>
        <dbReference type="EMBL" id="SER56277.1"/>
    </source>
</evidence>
<reference evidence="2 3" key="1">
    <citation type="submission" date="2016-10" db="EMBL/GenBank/DDBJ databases">
        <authorList>
            <person name="de Groot N.N."/>
        </authorList>
    </citation>
    <scope>NUCLEOTIDE SEQUENCE [LARGE SCALE GENOMIC DNA]</scope>
    <source>
        <strain evidence="2 3">DSM 16859</strain>
    </source>
</reference>
<keyword evidence="3" id="KW-1185">Reference proteome</keyword>
<sequence length="434" mass="47765">MRKPYLATDLELLTITPTSAVISWMTRGPRRAGLPQPIHAGTQLWLGTDRGQMRLVHDDPQPRAFHQVEVKGLEPGREYHFRAMSDGISARPTLSATTRVSSPELTGRFVTLTPPPGRYLMTIALANDVHIGETRQGIVLGALPTSVAPGPRQADYPQMLFTRMLEDLNTRHGHPFLVLGGDITYGGTRAQTAAALRLATSYGAQGGDWLAVRGNHDRPLHSGEDPFGEQFVAYQQMTQACLPSGLRILGVDTTRGSGGGWVLPEQFEAIRSYLQEDPDRPTLVTSHHPVTRDAALSSPAGPQFMLRRHDQIELQHIERSAHGVFLHHTGHTHRMRRGTADVQGAHADYFENAACAAYPAGYALLHLYSGGYLLNFWRTSAQDALDWDFRSRWQVMGLAVRFMLGTTNDRNHVALKDLSGLSAAGGEIPAELRV</sequence>
<dbReference type="AlphaFoldDB" id="A0A1H9Q762"/>
<evidence type="ECO:0000259" key="1">
    <source>
        <dbReference type="Pfam" id="PF00149"/>
    </source>
</evidence>
<name>A0A1H9Q762_9ACTN</name>
<accession>A0A1H9Q762</accession>
<organism evidence="2 3">
    <name type="scientific">Propionibacterium cyclohexanicum</name>
    <dbReference type="NCBI Taxonomy" id="64702"/>
    <lineage>
        <taxon>Bacteria</taxon>
        <taxon>Bacillati</taxon>
        <taxon>Actinomycetota</taxon>
        <taxon>Actinomycetes</taxon>
        <taxon>Propionibacteriales</taxon>
        <taxon>Propionibacteriaceae</taxon>
        <taxon>Propionibacterium</taxon>
    </lineage>
</organism>
<dbReference type="RefSeq" id="WP_091967166.1">
    <property type="nucleotide sequence ID" value="NZ_FOGZ01000002.1"/>
</dbReference>
<feature type="domain" description="Calcineurin-like phosphoesterase" evidence="1">
    <location>
        <begin position="121"/>
        <end position="334"/>
    </location>
</feature>
<dbReference type="Pfam" id="PF00149">
    <property type="entry name" value="Metallophos"/>
    <property type="match status" value="1"/>
</dbReference>
<dbReference type="EMBL" id="FOGZ01000002">
    <property type="protein sequence ID" value="SER56277.1"/>
    <property type="molecule type" value="Genomic_DNA"/>
</dbReference>
<dbReference type="GO" id="GO:0016787">
    <property type="term" value="F:hydrolase activity"/>
    <property type="evidence" value="ECO:0007669"/>
    <property type="project" value="InterPro"/>
</dbReference>
<dbReference type="InterPro" id="IPR003961">
    <property type="entry name" value="FN3_dom"/>
</dbReference>
<protein>
    <submittedName>
        <fullName evidence="2">Calcineurin-like phosphoesterase</fullName>
    </submittedName>
</protein>
<gene>
    <name evidence="2" type="ORF">SAMN05443377_102169</name>
</gene>
<dbReference type="Gene3D" id="3.60.21.10">
    <property type="match status" value="1"/>
</dbReference>
<dbReference type="CDD" id="cd00063">
    <property type="entry name" value="FN3"/>
    <property type="match status" value="1"/>
</dbReference>
<dbReference type="InterPro" id="IPR029052">
    <property type="entry name" value="Metallo-depent_PP-like"/>
</dbReference>
<dbReference type="OrthoDB" id="4507037at2"/>
<dbReference type="SUPFAM" id="SSF56300">
    <property type="entry name" value="Metallo-dependent phosphatases"/>
    <property type="match status" value="1"/>
</dbReference>